<protein>
    <recommendedName>
        <fullName evidence="2">Phospholipase D-like domain-containing protein</fullName>
    </recommendedName>
</protein>
<dbReference type="AlphaFoldDB" id="A0A5B1LHX4"/>
<evidence type="ECO:0000313" key="4">
    <source>
        <dbReference type="Proteomes" id="UP000325003"/>
    </source>
</evidence>
<comment type="caution">
    <text evidence="3">The sequence shown here is derived from an EMBL/GenBank/DDBJ whole genome shotgun (WGS) entry which is preliminary data.</text>
</comment>
<dbReference type="EMBL" id="VUJV01000003">
    <property type="protein sequence ID" value="KAA1419249.1"/>
    <property type="molecule type" value="Genomic_DNA"/>
</dbReference>
<accession>A0A5B1LHX4</accession>
<evidence type="ECO:0000313" key="3">
    <source>
        <dbReference type="EMBL" id="KAA1419249.1"/>
    </source>
</evidence>
<evidence type="ECO:0000259" key="2">
    <source>
        <dbReference type="Pfam" id="PF13091"/>
    </source>
</evidence>
<keyword evidence="4" id="KW-1185">Reference proteome</keyword>
<evidence type="ECO:0000256" key="1">
    <source>
        <dbReference type="SAM" id="SignalP"/>
    </source>
</evidence>
<dbReference type="SUPFAM" id="SSF56024">
    <property type="entry name" value="Phospholipase D/nuclease"/>
    <property type="match status" value="1"/>
</dbReference>
<dbReference type="Gene3D" id="3.30.870.10">
    <property type="entry name" value="Endonuclease Chain A"/>
    <property type="match status" value="1"/>
</dbReference>
<feature type="domain" description="Phospholipase D-like" evidence="2">
    <location>
        <begin position="64"/>
        <end position="211"/>
    </location>
</feature>
<reference evidence="3 4" key="2">
    <citation type="submission" date="2019-09" db="EMBL/GenBank/DDBJ databases">
        <authorList>
            <person name="Jin C."/>
        </authorList>
    </citation>
    <scope>NUCLEOTIDE SEQUENCE [LARGE SCALE GENOMIC DNA]</scope>
    <source>
        <strain evidence="3 4">BN130099</strain>
    </source>
</reference>
<dbReference type="RefSeq" id="WP_149728584.1">
    <property type="nucleotide sequence ID" value="NZ_VUJV01000003.1"/>
</dbReference>
<organism evidence="3 4">
    <name type="scientific">Nocardioides humilatus</name>
    <dbReference type="NCBI Taxonomy" id="2607660"/>
    <lineage>
        <taxon>Bacteria</taxon>
        <taxon>Bacillati</taxon>
        <taxon>Actinomycetota</taxon>
        <taxon>Actinomycetes</taxon>
        <taxon>Propionibacteriales</taxon>
        <taxon>Nocardioidaceae</taxon>
        <taxon>Nocardioides</taxon>
    </lineage>
</organism>
<dbReference type="Proteomes" id="UP000325003">
    <property type="component" value="Unassembled WGS sequence"/>
</dbReference>
<keyword evidence="1" id="KW-0732">Signal</keyword>
<dbReference type="Pfam" id="PF13091">
    <property type="entry name" value="PLDc_2"/>
    <property type="match status" value="1"/>
</dbReference>
<name>A0A5B1LHX4_9ACTN</name>
<dbReference type="InterPro" id="IPR025202">
    <property type="entry name" value="PLD-like_dom"/>
</dbReference>
<proteinExistence type="predicted"/>
<feature type="chain" id="PRO_5038443543" description="Phospholipase D-like domain-containing protein" evidence="1">
    <location>
        <begin position="21"/>
        <end position="414"/>
    </location>
</feature>
<feature type="signal peptide" evidence="1">
    <location>
        <begin position="1"/>
        <end position="20"/>
    </location>
</feature>
<reference evidence="3 4" key="1">
    <citation type="submission" date="2019-09" db="EMBL/GenBank/DDBJ databases">
        <title>Nocardioides panacisoli sp. nov., isolated from the soil of a ginseng field.</title>
        <authorList>
            <person name="Cho C."/>
        </authorList>
    </citation>
    <scope>NUCLEOTIDE SEQUENCE [LARGE SCALE GENOMIC DNA]</scope>
    <source>
        <strain evidence="3 4">BN130099</strain>
    </source>
</reference>
<sequence length="414" mass="45646">MIRVTTVVAVLVALFAGTTAAPGPALGEGSDRREQHRVFTVTQAMSMNDPVHHRGAPARQLRTFIKHAPRGSVISIMTFYMASSITWPALKAAYQRGVDIRAVLAGGDDGTPQPGVSSEGVKLAQMINAGRAHGRRGSWVVWTDNTARGRDTYNTTMHAKFWQFSRLGQTRKVTMIGAYNNSDAADARAYSAMVTLADADLYDSVQEIFQEAKRDRRAGGNPFRKAAGEGWDVYFMPSTPISPDNDPVMKRLKEIPADENTRMVVSMYSWQGRRGEWLARRMAAMLRHGAHLTVVAGPDVSGKVIRILREAHAKLEDGCWRTGRTPSGFAYTHDKEMTATWIEDGETRYAAWIGSDDWGNGPGGSQSDQATIGLYSAWAYNRLTKLLAPQIAHEPDNLARCNPLHRSGLPVMMR</sequence>
<gene>
    <name evidence="3" type="ORF">F0U44_12440</name>
</gene>